<keyword evidence="1" id="KW-0614">Plasmid</keyword>
<proteinExistence type="predicted"/>
<name>A0ABX8Y5R4_9ACTN</name>
<evidence type="ECO:0000313" key="1">
    <source>
        <dbReference type="EMBL" id="QYX83581.1"/>
    </source>
</evidence>
<gene>
    <name evidence="1" type="ORF">K1J60_44785</name>
</gene>
<keyword evidence="2" id="KW-1185">Reference proteome</keyword>
<dbReference type="RefSeq" id="WP_220652045.1">
    <property type="nucleotide sequence ID" value="NZ_CP080648.1"/>
</dbReference>
<reference evidence="1 2" key="1">
    <citation type="submission" date="2021-08" db="EMBL/GenBank/DDBJ databases">
        <authorList>
            <person name="Ping M."/>
        </authorList>
    </citation>
    <scope>NUCLEOTIDE SEQUENCE [LARGE SCALE GENOMIC DNA]</scope>
    <source>
        <strain evidence="1 2">MG28</strain>
        <plasmid evidence="1 2">unnamed2</plasmid>
    </source>
</reference>
<dbReference type="Pfam" id="PF13822">
    <property type="entry name" value="ACC_epsilon"/>
    <property type="match status" value="1"/>
</dbReference>
<accession>A0ABX8Y5R4</accession>
<dbReference type="EMBL" id="CP080648">
    <property type="protein sequence ID" value="QYX83581.1"/>
    <property type="molecule type" value="Genomic_DNA"/>
</dbReference>
<dbReference type="Proteomes" id="UP000827138">
    <property type="component" value="Plasmid unnamed2"/>
</dbReference>
<evidence type="ECO:0000313" key="2">
    <source>
        <dbReference type="Proteomes" id="UP000827138"/>
    </source>
</evidence>
<sequence length="62" mass="6860">MKRAEALFRVERGHASEEELAALATVLLALRGSAQEGGEEPPIAGFHWWKQPEGYALPGSWR</sequence>
<dbReference type="InterPro" id="IPR032716">
    <property type="entry name" value="ACC_epsilon"/>
</dbReference>
<organism evidence="1 2">
    <name type="scientific">Streptomyces akebiae</name>
    <dbReference type="NCBI Taxonomy" id="2865673"/>
    <lineage>
        <taxon>Bacteria</taxon>
        <taxon>Bacillati</taxon>
        <taxon>Actinomycetota</taxon>
        <taxon>Actinomycetes</taxon>
        <taxon>Kitasatosporales</taxon>
        <taxon>Streptomycetaceae</taxon>
        <taxon>Streptomyces</taxon>
    </lineage>
</organism>
<geneLocation type="plasmid" evidence="1 2">
    <name>unnamed2</name>
</geneLocation>
<protein>
    <submittedName>
        <fullName evidence="1">Acyl-CoA carboxylase subunit epsilon</fullName>
    </submittedName>
</protein>